<sequence>MSDPIFETTEEVLKNIEENLKLLDSLESPPIPNRKINTKTNTKKKTKTTKIKKNKQNNLSFSNKKTKHTTQTKKHRPNQSLSYHKKRNLQRNRINIRSDPDIKKNYYSQKKIQNKTDSNDILSSKDLLERLNQLRDTLHQNLNSTVQNWETPSWTPKQKKQKKTKRELFNENPISKINNPKKGVRKKLSFQDPNNKEKKIDFNGNSNKKQNGNSSNFLSKFIKKEKDDKSEQEIEKEKKKEKKKEKEKEKEIENKREWEKEQETERENNDQSYSDEDLYIDEKAQLKQPKASSLIVLPSQIGNRKRDKILKYHEDRLDNNNDNFDEFDDVEEINFIKSENNSIKKIQNVKRLAKILEQKIDNTLDNQMKKYSQLFGIDLDINTQNDINSDSENENEIENEIEIEIEIEKENGNGNRNTGKEKKHRRKKKINHNKNVISKKDIEKKLDSFREESPIEQNTPKKDEKPKMSVITPDMVQWLPKMFGDMILDEKNEEWIGNESELQKFEKIIKQEEEEEEEGEKKNKVKLKINNTKNVNSKAKKNEKQNENEKDYESNETIRGNEEDSPKKKKGITFISNVDQSLSFGVINGMVFNTKDRRWEPVDGINVDDDLDWGDDLENDEKSEINSNSNTFNRNKNTTVNDRYLIKDTFDIKKSWFENFKKSQDVHEKLMNGWIANEKIHEKSFQIKQLALVWMIRNSKKNF</sequence>
<evidence type="ECO:0000313" key="2">
    <source>
        <dbReference type="EMBL" id="KAJ3452199.1"/>
    </source>
</evidence>
<dbReference type="Proteomes" id="UP001146793">
    <property type="component" value="Unassembled WGS sequence"/>
</dbReference>
<feature type="compositionally biased region" description="Basic residues" evidence="1">
    <location>
        <begin position="421"/>
        <end position="432"/>
    </location>
</feature>
<dbReference type="EMBL" id="JANTQA010000008">
    <property type="protein sequence ID" value="KAJ3452199.1"/>
    <property type="molecule type" value="Genomic_DNA"/>
</dbReference>
<feature type="compositionally biased region" description="Basic and acidic residues" evidence="1">
    <location>
        <begin position="540"/>
        <end position="553"/>
    </location>
</feature>
<feature type="compositionally biased region" description="Low complexity" evidence="1">
    <location>
        <begin position="528"/>
        <end position="537"/>
    </location>
</feature>
<feature type="compositionally biased region" description="Basic residues" evidence="1">
    <location>
        <begin position="64"/>
        <end position="90"/>
    </location>
</feature>
<accession>A0AAV8AJ08</accession>
<feature type="region of interest" description="Disordered" evidence="1">
    <location>
        <begin position="148"/>
        <end position="276"/>
    </location>
</feature>
<organism evidence="2 3">
    <name type="scientific">Anaeramoeba flamelloides</name>
    <dbReference type="NCBI Taxonomy" id="1746091"/>
    <lineage>
        <taxon>Eukaryota</taxon>
        <taxon>Metamonada</taxon>
        <taxon>Anaeramoebidae</taxon>
        <taxon>Anaeramoeba</taxon>
    </lineage>
</organism>
<feature type="compositionally biased region" description="Basic and acidic residues" evidence="1">
    <location>
        <begin position="438"/>
        <end position="467"/>
    </location>
</feature>
<gene>
    <name evidence="2" type="ORF">M0812_03963</name>
</gene>
<protein>
    <submittedName>
        <fullName evidence="2">Prothymosin alpha</fullName>
    </submittedName>
</protein>
<dbReference type="AlphaFoldDB" id="A0AAV8AJ08"/>
<comment type="caution">
    <text evidence="2">The sequence shown here is derived from an EMBL/GenBank/DDBJ whole genome shotgun (WGS) entry which is preliminary data.</text>
</comment>
<evidence type="ECO:0000256" key="1">
    <source>
        <dbReference type="SAM" id="MobiDB-lite"/>
    </source>
</evidence>
<feature type="region of interest" description="Disordered" evidence="1">
    <location>
        <begin position="406"/>
        <end position="470"/>
    </location>
</feature>
<name>A0AAV8AJ08_9EUKA</name>
<feature type="compositionally biased region" description="Basic residues" evidence="1">
    <location>
        <begin position="41"/>
        <end position="55"/>
    </location>
</feature>
<proteinExistence type="predicted"/>
<feature type="compositionally biased region" description="Low complexity" evidence="1">
    <location>
        <begin position="203"/>
        <end position="216"/>
    </location>
</feature>
<evidence type="ECO:0000313" key="3">
    <source>
        <dbReference type="Proteomes" id="UP001146793"/>
    </source>
</evidence>
<feature type="region of interest" description="Disordered" evidence="1">
    <location>
        <begin position="25"/>
        <end position="101"/>
    </location>
</feature>
<feature type="compositionally biased region" description="Basic and acidic residues" evidence="1">
    <location>
        <begin position="222"/>
        <end position="269"/>
    </location>
</feature>
<reference evidence="2" key="1">
    <citation type="submission" date="2022-08" db="EMBL/GenBank/DDBJ databases">
        <title>Novel sulphate-reducing endosymbionts in the free-living metamonad Anaeramoeba.</title>
        <authorList>
            <person name="Jerlstrom-Hultqvist J."/>
            <person name="Cepicka I."/>
            <person name="Gallot-Lavallee L."/>
            <person name="Salas-Leiva D."/>
            <person name="Curtis B.A."/>
            <person name="Zahonova K."/>
            <person name="Pipaliya S."/>
            <person name="Dacks J."/>
            <person name="Roger A.J."/>
        </authorList>
    </citation>
    <scope>NUCLEOTIDE SEQUENCE</scope>
    <source>
        <strain evidence="2">Busselton2</strain>
    </source>
</reference>
<feature type="region of interest" description="Disordered" evidence="1">
    <location>
        <begin position="512"/>
        <end position="568"/>
    </location>
</feature>